<dbReference type="RefSeq" id="WP_100899149.1">
    <property type="nucleotide sequence ID" value="NZ_CAWNNC010000001.1"/>
</dbReference>
<evidence type="ECO:0000313" key="2">
    <source>
        <dbReference type="EMBL" id="AUB37535.1"/>
    </source>
</evidence>
<feature type="compositionally biased region" description="Polar residues" evidence="1">
    <location>
        <begin position="454"/>
        <end position="468"/>
    </location>
</feature>
<proteinExistence type="predicted"/>
<accession>A0A2K8SRV0</accession>
<feature type="region of interest" description="Disordered" evidence="1">
    <location>
        <begin position="386"/>
        <end position="468"/>
    </location>
</feature>
<protein>
    <submittedName>
        <fullName evidence="2">Uncharacterized protein</fullName>
    </submittedName>
</protein>
<gene>
    <name evidence="2" type="ORF">COO91_03480</name>
</gene>
<reference evidence="2 3" key="1">
    <citation type="submission" date="2017-11" db="EMBL/GenBank/DDBJ databases">
        <title>Complete genome of a free-living desiccation-tolerant cyanobacterium and its photosynthetic adaptation to extreme terrestrial habitat.</title>
        <authorList>
            <person name="Shang J."/>
        </authorList>
    </citation>
    <scope>NUCLEOTIDE SEQUENCE [LARGE SCALE GENOMIC DNA]</scope>
    <source>
        <strain evidence="2 3">CCNUN1</strain>
    </source>
</reference>
<dbReference type="Proteomes" id="UP000232003">
    <property type="component" value="Chromosome"/>
</dbReference>
<evidence type="ECO:0000313" key="3">
    <source>
        <dbReference type="Proteomes" id="UP000232003"/>
    </source>
</evidence>
<evidence type="ECO:0000256" key="1">
    <source>
        <dbReference type="SAM" id="MobiDB-lite"/>
    </source>
</evidence>
<dbReference type="KEGG" id="nfl:COO91_03480"/>
<sequence>MGSDLATLKSRESELKNLLNSAANPTPKEKKDLRQQLSILHEQIENTIAFENLKVGHYVAKQQGTGLGRITEKTPGHQPTVFVSWNESVPVPEQPRLLELDEIANLGVVKIGDIVRVASRENGKVIGYRLEKVQSLQARGWVEVSNNEIVSPTHWELVETGDFDRWDFEWITGETQSDTEAKTLINVLASLARASLSTTSLALDWIKQNPDSCGEDRIKALEKRIRQLDNPPVSLSPWEYLRELKINLQPPIAAKKVDAAAVERLMHIVVASATTEQLEVAECLIADAEQFALSKGLVLALKDGWLITPLCNSAEEALALCPNIGDRVTVSLKAEHHAGVSGTITSDGRSALVVKFDSLSEGMEQDLIYLNMLLPADVTAHIAKKEAETAQRNPGRASGLKEQPGRGLLPEKEQNEGDPNTLLNDGEEGSFFASNPVNTSSPNTTQSEDEESLTPKSNVINMPSRSDSDSMNIAKEIAMGIRYLSPKELAWVLNWAADDKTNPLSNEHLDAMTSTITSIKNKRHSETFEIAN</sequence>
<name>A0A2K8SRV0_9NOSO</name>
<keyword evidence="3" id="KW-1185">Reference proteome</keyword>
<dbReference type="AlphaFoldDB" id="A0A2K8SRV0"/>
<dbReference type="EMBL" id="CP024785">
    <property type="protein sequence ID" value="AUB37535.1"/>
    <property type="molecule type" value="Genomic_DNA"/>
</dbReference>
<feature type="compositionally biased region" description="Polar residues" evidence="1">
    <location>
        <begin position="432"/>
        <end position="446"/>
    </location>
</feature>
<organism evidence="2 3">
    <name type="scientific">Nostoc flagelliforme CCNUN1</name>
    <dbReference type="NCBI Taxonomy" id="2038116"/>
    <lineage>
        <taxon>Bacteria</taxon>
        <taxon>Bacillati</taxon>
        <taxon>Cyanobacteriota</taxon>
        <taxon>Cyanophyceae</taxon>
        <taxon>Nostocales</taxon>
        <taxon>Nostocaceae</taxon>
        <taxon>Nostoc</taxon>
    </lineage>
</organism>